<reference evidence="3" key="1">
    <citation type="journal article" date="2010" name="BMC Genomics">
        <title>Clostridium sticklandii, a specialist in amino acid degradation:revisiting its metabolism through its genome sequence.</title>
        <authorList>
            <person name="Fonknechten N."/>
            <person name="Chaussonnerie S."/>
            <person name="Tricot S."/>
            <person name="Lajus A."/>
            <person name="Andreesen J.R."/>
            <person name="Perchat N."/>
            <person name="Pelletier E."/>
            <person name="Gouyvenoux M."/>
            <person name="Barbe V."/>
            <person name="Salanoubat M."/>
            <person name="Le Paslier D."/>
            <person name="Weissenbach J."/>
            <person name="Cohen G.N."/>
            <person name="Kreimeyer A."/>
        </authorList>
    </citation>
    <scope>NUCLEOTIDE SEQUENCE [LARGE SCALE GENOMIC DNA]</scope>
    <source>
        <strain evidence="3">ATCC 12662 / DSM 519 / JCM 1433 / CCUG 9281 / NCIMB 10654 / HF</strain>
    </source>
</reference>
<proteinExistence type="predicted"/>
<sequence length="227" mass="24561">MKKRICLIVLSIILLSTVPSLAHGGKTDSSGGHKDNKNKSGLGYYHYHCGGNPPHLHNNGSCPYSGGSSSYQTTTPQKTVIATPKAMIPNFSVKINGTEINNTSSEYPVLNYNNITYIPLTSDLLTYLDISYDWNNPNGIIVNRTSQAVNKGAFVSAFNSGYSVKGQSKSISKVGKAMIVNGTTVDSSQYPIINFAGVNYLPLTTDVLNNLGLKSSWSEYEGFSLYN</sequence>
<dbReference type="RefSeq" id="WP_013361889.1">
    <property type="nucleotide sequence ID" value="NC_014614.1"/>
</dbReference>
<dbReference type="KEGG" id="cst:CLOST_1676"/>
<gene>
    <name evidence="2" type="ordered locus">CLOST_1676</name>
</gene>
<name>E3PSE2_ACESD</name>
<dbReference type="GeneID" id="35558145"/>
<protein>
    <recommendedName>
        <fullName evidence="4">YHYH domain-containing protein</fullName>
    </recommendedName>
</protein>
<organism evidence="2 3">
    <name type="scientific">Acetoanaerobium sticklandii (strain ATCC 12662 / DSM 519 / JCM 1433 / CCUG 9281 / NCIMB 10654 / HF)</name>
    <name type="common">Clostridium sticklandii</name>
    <dbReference type="NCBI Taxonomy" id="499177"/>
    <lineage>
        <taxon>Bacteria</taxon>
        <taxon>Bacillati</taxon>
        <taxon>Bacillota</taxon>
        <taxon>Clostridia</taxon>
        <taxon>Peptostreptococcales</taxon>
        <taxon>Filifactoraceae</taxon>
        <taxon>Acetoanaerobium</taxon>
    </lineage>
</organism>
<keyword evidence="3" id="KW-1185">Reference proteome</keyword>
<dbReference type="eggNOG" id="COG3409">
    <property type="taxonomic scope" value="Bacteria"/>
</dbReference>
<dbReference type="HOGENOM" id="CLU_106202_0_0_9"/>
<evidence type="ECO:0000313" key="3">
    <source>
        <dbReference type="Proteomes" id="UP000007041"/>
    </source>
</evidence>
<dbReference type="STRING" id="1511.CLOST_1676"/>
<dbReference type="EMBL" id="FP565809">
    <property type="protein sequence ID" value="CBH21796.1"/>
    <property type="molecule type" value="Genomic_DNA"/>
</dbReference>
<feature type="signal peptide" evidence="1">
    <location>
        <begin position="1"/>
        <end position="22"/>
    </location>
</feature>
<accession>E3PSE2</accession>
<feature type="chain" id="PRO_5038805603" description="YHYH domain-containing protein" evidence="1">
    <location>
        <begin position="23"/>
        <end position="227"/>
    </location>
</feature>
<evidence type="ECO:0000256" key="1">
    <source>
        <dbReference type="SAM" id="SignalP"/>
    </source>
</evidence>
<evidence type="ECO:0008006" key="4">
    <source>
        <dbReference type="Google" id="ProtNLM"/>
    </source>
</evidence>
<dbReference type="Proteomes" id="UP000007041">
    <property type="component" value="Chromosome"/>
</dbReference>
<dbReference type="BioCyc" id="CSTI499177:GJE9-1731-MONOMER"/>
<evidence type="ECO:0000313" key="2">
    <source>
        <dbReference type="EMBL" id="CBH21796.1"/>
    </source>
</evidence>
<keyword evidence="1" id="KW-0732">Signal</keyword>
<dbReference type="AlphaFoldDB" id="E3PSE2"/>